<evidence type="ECO:0008006" key="7">
    <source>
        <dbReference type="Google" id="ProtNLM"/>
    </source>
</evidence>
<dbReference type="PANTHER" id="PTHR44051:SF8">
    <property type="entry name" value="GLUTATHIONE S-TRANSFERASE GSTA"/>
    <property type="match status" value="1"/>
</dbReference>
<proteinExistence type="inferred from homology"/>
<dbReference type="PROSITE" id="PS50405">
    <property type="entry name" value="GST_CTER"/>
    <property type="match status" value="1"/>
</dbReference>
<dbReference type="Pfam" id="PF13410">
    <property type="entry name" value="GST_C_2"/>
    <property type="match status" value="1"/>
</dbReference>
<evidence type="ECO:0000313" key="6">
    <source>
        <dbReference type="Proteomes" id="UP000381093"/>
    </source>
</evidence>
<dbReference type="InterPro" id="IPR004045">
    <property type="entry name" value="Glutathione_S-Trfase_N"/>
</dbReference>
<dbReference type="PANTHER" id="PTHR44051">
    <property type="entry name" value="GLUTATHIONE S-TRANSFERASE-RELATED"/>
    <property type="match status" value="1"/>
</dbReference>
<dbReference type="InterPro" id="IPR010987">
    <property type="entry name" value="Glutathione-S-Trfase_C-like"/>
</dbReference>
<dbReference type="SUPFAM" id="SSF52833">
    <property type="entry name" value="Thioredoxin-like"/>
    <property type="match status" value="1"/>
</dbReference>
<evidence type="ECO:0000259" key="3">
    <source>
        <dbReference type="PROSITE" id="PS50404"/>
    </source>
</evidence>
<reference evidence="5 6" key="1">
    <citation type="submission" date="2019-09" db="EMBL/GenBank/DDBJ databases">
        <authorList>
            <person name="Chandra G."/>
            <person name="Truman W A."/>
        </authorList>
    </citation>
    <scope>NUCLEOTIDE SEQUENCE [LARGE SCALE GENOMIC DNA]</scope>
    <source>
        <strain evidence="5">PS710</strain>
    </source>
</reference>
<dbReference type="SFLD" id="SFLDG00358">
    <property type="entry name" value="Main_(cytGST)"/>
    <property type="match status" value="1"/>
</dbReference>
<dbReference type="AlphaFoldDB" id="A0A5E7BZQ8"/>
<dbReference type="InterPro" id="IPR036249">
    <property type="entry name" value="Thioredoxin-like_sf"/>
</dbReference>
<protein>
    <recommendedName>
        <fullName evidence="7">Glutathione S-transferase</fullName>
    </recommendedName>
</protein>
<feature type="domain" description="GST C-terminal" evidence="4">
    <location>
        <begin position="84"/>
        <end position="204"/>
    </location>
</feature>
<feature type="domain" description="GST N-terminal" evidence="3">
    <location>
        <begin position="1"/>
        <end position="80"/>
    </location>
</feature>
<dbReference type="Pfam" id="PF02798">
    <property type="entry name" value="GST_N"/>
    <property type="match status" value="1"/>
</dbReference>
<evidence type="ECO:0000256" key="1">
    <source>
        <dbReference type="ARBA" id="ARBA00007409"/>
    </source>
</evidence>
<organism evidence="5 6">
    <name type="scientific">Pseudomonas fluorescens</name>
    <dbReference type="NCBI Taxonomy" id="294"/>
    <lineage>
        <taxon>Bacteria</taxon>
        <taxon>Pseudomonadati</taxon>
        <taxon>Pseudomonadota</taxon>
        <taxon>Gammaproteobacteria</taxon>
        <taxon>Pseudomonadales</taxon>
        <taxon>Pseudomonadaceae</taxon>
        <taxon>Pseudomonas</taxon>
    </lineage>
</organism>
<comment type="similarity">
    <text evidence="1">Belongs to the GST superfamily.</text>
</comment>
<dbReference type="PROSITE" id="PS50404">
    <property type="entry name" value="GST_NTER"/>
    <property type="match status" value="1"/>
</dbReference>
<dbReference type="SFLD" id="SFLDS00019">
    <property type="entry name" value="Glutathione_Transferase_(cytos"/>
    <property type="match status" value="1"/>
</dbReference>
<dbReference type="EMBL" id="CABVHW010000006">
    <property type="protein sequence ID" value="VVN97728.1"/>
    <property type="molecule type" value="Genomic_DNA"/>
</dbReference>
<gene>
    <name evidence="5" type="ORF">PS710_02404</name>
</gene>
<dbReference type="RefSeq" id="WP_150764702.1">
    <property type="nucleotide sequence ID" value="NZ_CABVHW010000006.1"/>
</dbReference>
<evidence type="ECO:0000313" key="5">
    <source>
        <dbReference type="EMBL" id="VVN97728.1"/>
    </source>
</evidence>
<dbReference type="CDD" id="cd03046">
    <property type="entry name" value="GST_N_GTT1_like"/>
    <property type="match status" value="1"/>
</dbReference>
<accession>A0A5E7BZQ8</accession>
<dbReference type="GO" id="GO:0016740">
    <property type="term" value="F:transferase activity"/>
    <property type="evidence" value="ECO:0007669"/>
    <property type="project" value="UniProtKB-KW"/>
</dbReference>
<dbReference type="FunFam" id="3.40.30.10:FF:000039">
    <property type="entry name" value="Glutathione S-transferase domain"/>
    <property type="match status" value="1"/>
</dbReference>
<dbReference type="SFLD" id="SFLDG01150">
    <property type="entry name" value="Main.1:_Beta-like"/>
    <property type="match status" value="1"/>
</dbReference>
<evidence type="ECO:0000259" key="4">
    <source>
        <dbReference type="PROSITE" id="PS50405"/>
    </source>
</evidence>
<dbReference type="SUPFAM" id="SSF47616">
    <property type="entry name" value="GST C-terminal domain-like"/>
    <property type="match status" value="1"/>
</dbReference>
<dbReference type="Proteomes" id="UP000381093">
    <property type="component" value="Unassembled WGS sequence"/>
</dbReference>
<dbReference type="Gene3D" id="3.40.30.10">
    <property type="entry name" value="Glutaredoxin"/>
    <property type="match status" value="1"/>
</dbReference>
<sequence length="204" mass="22262">MLTIYGNLQSRTSRCLWALEELGLAYRREPLVAASEQTRTEDYLALNPSGKVPTLVDGDFVLTESVAITYYLASKAPNSLWPTTPQALARVFQWSNWAATDLELPLSAIMREMRRSTVAGTPPDQDVIGTALSTAAATLGSLETYLAKGPQFIAGDDFTVGDINTAVSVSFVAPRVDMAVYPATKAWLERSFSRPAWQRVQANG</sequence>
<dbReference type="Gene3D" id="1.20.1050.10">
    <property type="match status" value="1"/>
</dbReference>
<name>A0A5E7BZQ8_PSEFL</name>
<evidence type="ECO:0000256" key="2">
    <source>
        <dbReference type="ARBA" id="ARBA00022679"/>
    </source>
</evidence>
<keyword evidence="2" id="KW-0808">Transferase</keyword>
<dbReference type="InterPro" id="IPR036282">
    <property type="entry name" value="Glutathione-S-Trfase_C_sf"/>
</dbReference>
<dbReference type="InterPro" id="IPR040079">
    <property type="entry name" value="Glutathione_S-Trfase"/>
</dbReference>